<protein>
    <submittedName>
        <fullName evidence="6">MBG domain-containing protein</fullName>
    </submittedName>
</protein>
<name>A0ABW7F0S5_9BURK</name>
<feature type="region of interest" description="Disordered" evidence="4">
    <location>
        <begin position="1822"/>
        <end position="1850"/>
    </location>
</feature>
<dbReference type="Gene3D" id="3.30.210.10">
    <property type="entry name" value="DNA polymerase, thumb domain"/>
    <property type="match status" value="4"/>
</dbReference>
<dbReference type="EMBL" id="JBIGHV010000003">
    <property type="protein sequence ID" value="MFG6430115.1"/>
    <property type="molecule type" value="Genomic_DNA"/>
</dbReference>
<dbReference type="SMART" id="SM00912">
    <property type="entry name" value="Haemagg_act"/>
    <property type="match status" value="1"/>
</dbReference>
<dbReference type="Pfam" id="PF18676">
    <property type="entry name" value="MBG_2"/>
    <property type="match status" value="5"/>
</dbReference>
<dbReference type="Pfam" id="PF13018">
    <property type="entry name" value="ESPR"/>
    <property type="match status" value="1"/>
</dbReference>
<evidence type="ECO:0000313" key="6">
    <source>
        <dbReference type="EMBL" id="MFG6430115.1"/>
    </source>
</evidence>
<dbReference type="InterPro" id="IPR037160">
    <property type="entry name" value="DNA_Pol_thumb_sf"/>
</dbReference>
<dbReference type="InterPro" id="IPR011493">
    <property type="entry name" value="GLUG"/>
</dbReference>
<dbReference type="Proteomes" id="UP001606210">
    <property type="component" value="Unassembled WGS sequence"/>
</dbReference>
<keyword evidence="7" id="KW-1185">Reference proteome</keyword>
<evidence type="ECO:0000313" key="7">
    <source>
        <dbReference type="Proteomes" id="UP001606210"/>
    </source>
</evidence>
<evidence type="ECO:0000256" key="2">
    <source>
        <dbReference type="ARBA" id="ARBA00022525"/>
    </source>
</evidence>
<evidence type="ECO:0000259" key="5">
    <source>
        <dbReference type="SMART" id="SM00912"/>
    </source>
</evidence>
<reference evidence="6 7" key="1">
    <citation type="submission" date="2024-08" db="EMBL/GenBank/DDBJ databases">
        <authorList>
            <person name="Lu H."/>
        </authorList>
    </citation>
    <scope>NUCLEOTIDE SEQUENCE [LARGE SCALE GENOMIC DNA]</scope>
    <source>
        <strain evidence="6 7">LYH14W</strain>
    </source>
</reference>
<dbReference type="PANTHER" id="PTHR12338">
    <property type="entry name" value="AUTOTRANSPORTER"/>
    <property type="match status" value="1"/>
</dbReference>
<dbReference type="Pfam" id="PF18657">
    <property type="entry name" value="YDG"/>
    <property type="match status" value="4"/>
</dbReference>
<evidence type="ECO:0000256" key="3">
    <source>
        <dbReference type="ARBA" id="ARBA00022729"/>
    </source>
</evidence>
<feature type="domain" description="Filamentous haemagglutinin FhaB/tRNA nuclease CdiA-like TPS" evidence="5">
    <location>
        <begin position="49"/>
        <end position="161"/>
    </location>
</feature>
<dbReference type="InterPro" id="IPR012334">
    <property type="entry name" value="Pectin_lyas_fold"/>
</dbReference>
<dbReference type="Pfam" id="PF05860">
    <property type="entry name" value="TPS"/>
    <property type="match status" value="1"/>
</dbReference>
<gene>
    <name evidence="6" type="ORF">ACG00Y_09345</name>
</gene>
<dbReference type="NCBIfam" id="TIGR01901">
    <property type="entry name" value="adhes_NPXG"/>
    <property type="match status" value="1"/>
</dbReference>
<dbReference type="InterPro" id="IPR041286">
    <property type="entry name" value="MBG_2"/>
</dbReference>
<keyword evidence="2" id="KW-0964">Secreted</keyword>
<dbReference type="InterPro" id="IPR011050">
    <property type="entry name" value="Pectin_lyase_fold/virulence"/>
</dbReference>
<dbReference type="Gene3D" id="2.160.20.10">
    <property type="entry name" value="Single-stranded right-handed beta-helix, Pectin lyase-like"/>
    <property type="match status" value="1"/>
</dbReference>
<sequence>MNRVYKSIWNAKSGTYVAAAEATRAGGKSGSSRALATATLLLALAPSMAFAAPTAGVVTSGSGAITQQGATTTINQGSATLSLNWASFNIGAHETVQFIQPSASSIAVNRIFDTAGSQILGRLNANGQVYLINPNGILFGQGAQVNVGGLVASTLDSLQLHGSSVSLSGAGQGSVVNQGQIEGRYVALVGNTVANDGTINTPNGTAALGAGSAVTLSFAGSDLVGLQVDTGVLNALARNGGLMQADGGRVLLSAGAKDDLLASVVNNTGIVRARTVDQRGGEIVLLGGMAAGTVQVGGTLDASAPAGGTGGAIDTSAAHVKVTSDAQVTTLSSTGQNGSWLIDPTDFTIGSGGSISGATLSASLGSGNVTILSSAGAGSSGAGNIYVNDTVSWGANLLTLTAAKDIVVNAVMTGTGSASLALNPATANGSDAAVAGGAVKMGLGTAGSVNAGTGNAFTGQVNFNSAGTLSISGNTYTVINSLGSAGSTTGTDLQGIHGNLSGRYVLGSNIDATATAGWNAGAGFNPIGLGSGSFTGAFNGLGHSIDGLTISRAGNTEVGLFSRLNGASVRNVGLSAATVAGAGNIGQLVGYATNSTINRAYASGTVTSGGGLGSVGGLIGALAGTTVSESFTAGSLTSTGGGNVGGMLGAMEGGGLIDNSYSAMTVNSTNVVGGLVGAMSSANTSTDSTVSNSYATGNVTGSLDTVGGLVGYMGGTVSKSYATGNVTAPGGRIGGLVGHNGADISGSYATGAVTSANGGELGGLIGRNDIGATVDSSYATGNVSSQGNYQGGLAGRNLRTITNSYATGNVGDGGTGNADYVGGLVGQTDGNRGPLITNSYATGAVTGGSYVGAVLGRLDTGLVNNTFYLSGVNGAVTGLGSAGSLRTGGSSNAGIADVAGITHGMSLAALRAKLNLTSATGANGNVNPGWDFDTTPIWGYEAGRNNDMPVPCAFITCVLTIRVYVAPVTGSNVYGSAPLFSYSLVDASGSPYSLTNASVTGTALYVGSPILPSSSTGAGSYSFSYDSGLSLSGSGASQYVLSAYSLPTAWTVTRAPLTVTALGASRAYNASSYSGGNGISYSGFVNGETAAVLGGALGYAGSAQGARNVGSYSVTPQGLSSSNYAISYTSGTLAITPAALTLAAASASKTYDGTLASSGAVTVTGLQGSDSISGISQAYNSKDVASATTLTVNSGYTVNDGNGGGNYTVSTTGAAGSITAAALSVTAQNASQAYNASTYGGGNGVAYSGFVNGETAAVLGGTLGYGGSAQGARNVGSYALTPQGLSSSNYAISYTSGTLAITPAALTLAATSASKTYDGTLASSGAVTVTGLQGSDSISGISQAYNSKDVAGASTLSVNSGYTVNDGNGGGNYTVSTAGAAGSITPATLTVTALNASPSYNASSYSGGNGVSYSGFVNGESAAVLGGTLGYGGSAQGARNVGSYSLTPQGLSSSNYAISYTSGTLAITPAALTLAAASAGKTYDGTLASSGAVTVTGLQGSDSVSGASQSYNSKDVVGASTLTVNSGYTVNDGNGGGNYTVSTAGAAGSITPATLTVTALNASPSYNASSYSGGNGVSYSGFVNGESAAVLGGALGYGGSAQGARNVGSYSLTPQGLSSSNYAISYTSGTLAITPAALTLAASSASKTYDGTLTSSGAVTVTGLQGSDSISGISQVYNSKDVASATTLTVNSGYTVNDGNGGRNYTVSTSTATASIAPAVLSYVAAPASMIAGTSTPSLSGTVTGFVGGDTLANATTGSLVWSSSAGQTGAPAAYAVQGGGLAAANYVFTQAAGNATALVVQPGVLPSPVVNAVAVYTTTQSSTAMPPGANPGSLLPPTASGAGSGGASAGNPAAAAGGTIVSAPLALNGLSTLQISDGGVNVNQFKRPAPGDAGK</sequence>
<dbReference type="SUPFAM" id="SSF51126">
    <property type="entry name" value="Pectin lyase-like"/>
    <property type="match status" value="1"/>
</dbReference>
<accession>A0ABW7F0S5</accession>
<dbReference type="InterPro" id="IPR041248">
    <property type="entry name" value="YDG"/>
</dbReference>
<dbReference type="InterPro" id="IPR050909">
    <property type="entry name" value="Bact_Autotransporter_VF"/>
</dbReference>
<comment type="subcellular location">
    <subcellularLocation>
        <location evidence="1">Secreted</location>
    </subcellularLocation>
</comment>
<dbReference type="Pfam" id="PF07581">
    <property type="entry name" value="Glug"/>
    <property type="match status" value="2"/>
</dbReference>
<evidence type="ECO:0000256" key="4">
    <source>
        <dbReference type="SAM" id="MobiDB-lite"/>
    </source>
</evidence>
<dbReference type="InterPro" id="IPR008638">
    <property type="entry name" value="FhaB/CdiA-like_TPS"/>
</dbReference>
<evidence type="ECO:0000256" key="1">
    <source>
        <dbReference type="ARBA" id="ARBA00004613"/>
    </source>
</evidence>
<organism evidence="6 7">
    <name type="scientific">Pelomonas parva</name>
    <dbReference type="NCBI Taxonomy" id="3299032"/>
    <lineage>
        <taxon>Bacteria</taxon>
        <taxon>Pseudomonadati</taxon>
        <taxon>Pseudomonadota</taxon>
        <taxon>Betaproteobacteria</taxon>
        <taxon>Burkholderiales</taxon>
        <taxon>Sphaerotilaceae</taxon>
        <taxon>Roseateles</taxon>
    </lineage>
</organism>
<dbReference type="RefSeq" id="WP_394478141.1">
    <property type="nucleotide sequence ID" value="NZ_JBIGHV010000003.1"/>
</dbReference>
<dbReference type="InterPro" id="IPR024973">
    <property type="entry name" value="ESPR"/>
</dbReference>
<proteinExistence type="predicted"/>
<comment type="caution">
    <text evidence="6">The sequence shown here is derived from an EMBL/GenBank/DDBJ whole genome shotgun (WGS) entry which is preliminary data.</text>
</comment>
<keyword evidence="3" id="KW-0732">Signal</keyword>
<dbReference type="Gene3D" id="2.160.20.110">
    <property type="match status" value="2"/>
</dbReference>
<dbReference type="PANTHER" id="PTHR12338:SF8">
    <property type="entry name" value="HEME_HEMOPEXIN-BINDING PROTEIN"/>
    <property type="match status" value="1"/>
</dbReference>